<dbReference type="GO" id="GO:0005829">
    <property type="term" value="C:cytosol"/>
    <property type="evidence" value="ECO:0007669"/>
    <property type="project" value="TreeGrafter"/>
</dbReference>
<comment type="caution">
    <text evidence="5">The sequence shown here is derived from an EMBL/GenBank/DDBJ whole genome shotgun (WGS) entry which is preliminary data.</text>
</comment>
<dbReference type="GO" id="GO:0004497">
    <property type="term" value="F:monooxygenase activity"/>
    <property type="evidence" value="ECO:0007669"/>
    <property type="project" value="UniProtKB-KW"/>
</dbReference>
<keyword evidence="1" id="KW-0560">Oxidoreductase</keyword>
<accession>A0A5D3FTS8</accession>
<feature type="domain" description="Luciferase-like" evidence="4">
    <location>
        <begin position="26"/>
        <end position="344"/>
    </location>
</feature>
<dbReference type="InterPro" id="IPR050766">
    <property type="entry name" value="Bact_Lucif_Oxidored"/>
</dbReference>
<dbReference type="Proteomes" id="UP000323505">
    <property type="component" value="Unassembled WGS sequence"/>
</dbReference>
<evidence type="ECO:0000259" key="4">
    <source>
        <dbReference type="Pfam" id="PF00296"/>
    </source>
</evidence>
<evidence type="ECO:0000313" key="5">
    <source>
        <dbReference type="EMBL" id="TYK51408.1"/>
    </source>
</evidence>
<proteinExistence type="predicted"/>
<name>A0A5D3FTS8_9ACTN</name>
<dbReference type="AlphaFoldDB" id="A0A5D3FTS8"/>
<dbReference type="GO" id="GO:0016705">
    <property type="term" value="F:oxidoreductase activity, acting on paired donors, with incorporation or reduction of molecular oxygen"/>
    <property type="evidence" value="ECO:0007669"/>
    <property type="project" value="InterPro"/>
</dbReference>
<evidence type="ECO:0000256" key="1">
    <source>
        <dbReference type="ARBA" id="ARBA00023002"/>
    </source>
</evidence>
<keyword evidence="6" id="KW-1185">Reference proteome</keyword>
<organism evidence="5 6">
    <name type="scientific">Actinomadura decatromicini</name>
    <dbReference type="NCBI Taxonomy" id="2604572"/>
    <lineage>
        <taxon>Bacteria</taxon>
        <taxon>Bacillati</taxon>
        <taxon>Actinomycetota</taxon>
        <taxon>Actinomycetes</taxon>
        <taxon>Streptosporangiales</taxon>
        <taxon>Thermomonosporaceae</taxon>
        <taxon>Actinomadura</taxon>
    </lineage>
</organism>
<reference evidence="5 6" key="1">
    <citation type="submission" date="2019-08" db="EMBL/GenBank/DDBJ databases">
        <title>Actinomadura sp. nov. CYP1-5 isolated from mountain soil.</title>
        <authorList>
            <person name="Songsumanus A."/>
            <person name="Kuncharoen N."/>
            <person name="Kudo T."/>
            <person name="Yuki M."/>
            <person name="Igarashi Y."/>
            <person name="Tanasupawat S."/>
        </authorList>
    </citation>
    <scope>NUCLEOTIDE SEQUENCE [LARGE SCALE GENOMIC DNA]</scope>
    <source>
        <strain evidence="5 6">CYP1-5</strain>
    </source>
</reference>
<feature type="region of interest" description="Disordered" evidence="3">
    <location>
        <begin position="1"/>
        <end position="25"/>
    </location>
</feature>
<protein>
    <submittedName>
        <fullName evidence="5">LLM class flavin-dependent oxidoreductase</fullName>
    </submittedName>
</protein>
<sequence length="379" mass="41273">MAARPPVRGRPPRTDRRPDEGGPAVKLGVATQGFVGGHGDPARRIQEIVVEAAVADEAGLHSFSISEQHFKFPTNVTGPIDVIMAAIARETSQIIIRPGVVITPLHHPLNVAERWAAIDVLADGRMEFGIGRGNTPLTAEAFGVPVPETEPRTLEDLDIILGAWTRPVLSYEGRFHKIAPVAVVPKPVNRPHPVIYWAATSPGSHATAGRLGLGLLTGGNGIHWDQAERRVARYRGAFEAATGADTPTGLVRLDRVAILVNGHCAESMAEARRQAGDYVVGYVNRTVEMYEQMVRKTGSSVSFDRARAFKDDLDMIINESPSMFGSPEDCITAARRMYELGVDEVDVLFDGATHEQHLECLRLLGKEVAPVIAEWPERR</sequence>
<keyword evidence="2" id="KW-0503">Monooxygenase</keyword>
<dbReference type="PANTHER" id="PTHR30137">
    <property type="entry name" value="LUCIFERASE-LIKE MONOOXYGENASE"/>
    <property type="match status" value="1"/>
</dbReference>
<dbReference type="Gene3D" id="3.20.20.30">
    <property type="entry name" value="Luciferase-like domain"/>
    <property type="match status" value="1"/>
</dbReference>
<evidence type="ECO:0000256" key="3">
    <source>
        <dbReference type="SAM" id="MobiDB-lite"/>
    </source>
</evidence>
<evidence type="ECO:0000256" key="2">
    <source>
        <dbReference type="ARBA" id="ARBA00023033"/>
    </source>
</evidence>
<dbReference type="EMBL" id="VSRQ01000002">
    <property type="protein sequence ID" value="TYK51408.1"/>
    <property type="molecule type" value="Genomic_DNA"/>
</dbReference>
<gene>
    <name evidence="5" type="ORF">FXF68_13470</name>
</gene>
<dbReference type="Pfam" id="PF00296">
    <property type="entry name" value="Bac_luciferase"/>
    <property type="match status" value="1"/>
</dbReference>
<dbReference type="SUPFAM" id="SSF51679">
    <property type="entry name" value="Bacterial luciferase-like"/>
    <property type="match status" value="1"/>
</dbReference>
<dbReference type="PANTHER" id="PTHR30137:SF8">
    <property type="entry name" value="BLR5498 PROTEIN"/>
    <property type="match status" value="1"/>
</dbReference>
<evidence type="ECO:0000313" key="6">
    <source>
        <dbReference type="Proteomes" id="UP000323505"/>
    </source>
</evidence>
<dbReference type="InterPro" id="IPR036661">
    <property type="entry name" value="Luciferase-like_sf"/>
</dbReference>
<dbReference type="InterPro" id="IPR011251">
    <property type="entry name" value="Luciferase-like_dom"/>
</dbReference>